<comment type="caution">
    <text evidence="1">The sequence shown here is derived from an EMBL/GenBank/DDBJ whole genome shotgun (WGS) entry which is preliminary data.</text>
</comment>
<sequence length="73" mass="8485">MKQPERHWKFHSVRVETVSNGFLLTVQEQKGSALYVQVTREHQLVEHTLEATLARLSELLSPEKATTNKENKR</sequence>
<dbReference type="AlphaFoldDB" id="A0A0F9H4T1"/>
<gene>
    <name evidence="1" type="ORF">LCGC14_1747540</name>
</gene>
<dbReference type="EMBL" id="LAZR01016076">
    <property type="protein sequence ID" value="KKM06084.1"/>
    <property type="molecule type" value="Genomic_DNA"/>
</dbReference>
<name>A0A0F9H4T1_9ZZZZ</name>
<organism evidence="1">
    <name type="scientific">marine sediment metagenome</name>
    <dbReference type="NCBI Taxonomy" id="412755"/>
    <lineage>
        <taxon>unclassified sequences</taxon>
        <taxon>metagenomes</taxon>
        <taxon>ecological metagenomes</taxon>
    </lineage>
</organism>
<reference evidence="1" key="1">
    <citation type="journal article" date="2015" name="Nature">
        <title>Complex archaea that bridge the gap between prokaryotes and eukaryotes.</title>
        <authorList>
            <person name="Spang A."/>
            <person name="Saw J.H."/>
            <person name="Jorgensen S.L."/>
            <person name="Zaremba-Niedzwiedzka K."/>
            <person name="Martijn J."/>
            <person name="Lind A.E."/>
            <person name="van Eijk R."/>
            <person name="Schleper C."/>
            <person name="Guy L."/>
            <person name="Ettema T.J."/>
        </authorList>
    </citation>
    <scope>NUCLEOTIDE SEQUENCE</scope>
</reference>
<protein>
    <submittedName>
        <fullName evidence="1">Uncharacterized protein</fullName>
    </submittedName>
</protein>
<proteinExistence type="predicted"/>
<accession>A0A0F9H4T1</accession>
<evidence type="ECO:0000313" key="1">
    <source>
        <dbReference type="EMBL" id="KKM06084.1"/>
    </source>
</evidence>